<dbReference type="InterPro" id="IPR036909">
    <property type="entry name" value="Cyt_c-like_dom_sf"/>
</dbReference>
<protein>
    <recommendedName>
        <fullName evidence="6">Cytochrome c domain-containing protein</fullName>
    </recommendedName>
</protein>
<keyword evidence="8" id="KW-1185">Reference proteome</keyword>
<comment type="caution">
    <text evidence="7">The sequence shown here is derived from an EMBL/GenBank/DDBJ whole genome shotgun (WGS) entry which is preliminary data.</text>
</comment>
<keyword evidence="3 4" id="KW-0408">Iron</keyword>
<evidence type="ECO:0000313" key="7">
    <source>
        <dbReference type="EMBL" id="GGM82435.1"/>
    </source>
</evidence>
<feature type="chain" id="PRO_5045236415" description="Cytochrome c domain-containing protein" evidence="5">
    <location>
        <begin position="28"/>
        <end position="143"/>
    </location>
</feature>
<dbReference type="PANTHER" id="PTHR35008">
    <property type="entry name" value="BLL4482 PROTEIN-RELATED"/>
    <property type="match status" value="1"/>
</dbReference>
<evidence type="ECO:0000256" key="5">
    <source>
        <dbReference type="SAM" id="SignalP"/>
    </source>
</evidence>
<dbReference type="Pfam" id="PF00034">
    <property type="entry name" value="Cytochrom_C"/>
    <property type="match status" value="1"/>
</dbReference>
<dbReference type="InterPro" id="IPR009056">
    <property type="entry name" value="Cyt_c-like_dom"/>
</dbReference>
<organism evidence="7 8">
    <name type="scientific">Dyadobacter beijingensis</name>
    <dbReference type="NCBI Taxonomy" id="365489"/>
    <lineage>
        <taxon>Bacteria</taxon>
        <taxon>Pseudomonadati</taxon>
        <taxon>Bacteroidota</taxon>
        <taxon>Cytophagia</taxon>
        <taxon>Cytophagales</taxon>
        <taxon>Spirosomataceae</taxon>
        <taxon>Dyadobacter</taxon>
    </lineage>
</organism>
<proteinExistence type="predicted"/>
<evidence type="ECO:0000259" key="6">
    <source>
        <dbReference type="PROSITE" id="PS51007"/>
    </source>
</evidence>
<dbReference type="EMBL" id="BMLI01000001">
    <property type="protein sequence ID" value="GGM82435.1"/>
    <property type="molecule type" value="Genomic_DNA"/>
</dbReference>
<evidence type="ECO:0000256" key="2">
    <source>
        <dbReference type="ARBA" id="ARBA00022723"/>
    </source>
</evidence>
<dbReference type="SUPFAM" id="SSF46626">
    <property type="entry name" value="Cytochrome c"/>
    <property type="match status" value="1"/>
</dbReference>
<evidence type="ECO:0000256" key="1">
    <source>
        <dbReference type="ARBA" id="ARBA00022617"/>
    </source>
</evidence>
<gene>
    <name evidence="7" type="ORF">GCM10010967_12620</name>
</gene>
<keyword evidence="2 4" id="KW-0479">Metal-binding</keyword>
<dbReference type="PROSITE" id="PS51007">
    <property type="entry name" value="CYTC"/>
    <property type="match status" value="1"/>
</dbReference>
<evidence type="ECO:0000313" key="8">
    <source>
        <dbReference type="Proteomes" id="UP000632339"/>
    </source>
</evidence>
<accession>A0ABQ2HIE7</accession>
<keyword evidence="5" id="KW-0732">Signal</keyword>
<feature type="domain" description="Cytochrome c" evidence="6">
    <location>
        <begin position="33"/>
        <end position="121"/>
    </location>
</feature>
<dbReference type="InterPro" id="IPR051459">
    <property type="entry name" value="Cytochrome_c-type_DH"/>
</dbReference>
<name>A0ABQ2HIE7_9BACT</name>
<evidence type="ECO:0000256" key="4">
    <source>
        <dbReference type="PROSITE-ProRule" id="PRU00433"/>
    </source>
</evidence>
<keyword evidence="1 4" id="KW-0349">Heme</keyword>
<sequence>MKAVISRTGAGMAALLLLGLASCQSSEELKTEQYFVTGQQLYMTHCANCHQMEGKGMGNLYPPIAGSSIIADKARVACIVQYGMSDTIMVNGKPFSRPMPPNPKLTEIEIAEIVSFVSMKWGKDSVYTPIEFVHQALASCKPD</sequence>
<dbReference type="PROSITE" id="PS51257">
    <property type="entry name" value="PROKAR_LIPOPROTEIN"/>
    <property type="match status" value="1"/>
</dbReference>
<dbReference type="PANTHER" id="PTHR35008:SF8">
    <property type="entry name" value="ALCOHOL DEHYDROGENASE CYTOCHROME C SUBUNIT"/>
    <property type="match status" value="1"/>
</dbReference>
<evidence type="ECO:0000256" key="3">
    <source>
        <dbReference type="ARBA" id="ARBA00023004"/>
    </source>
</evidence>
<reference evidence="8" key="1">
    <citation type="journal article" date="2019" name="Int. J. Syst. Evol. Microbiol.">
        <title>The Global Catalogue of Microorganisms (GCM) 10K type strain sequencing project: providing services to taxonomists for standard genome sequencing and annotation.</title>
        <authorList>
            <consortium name="The Broad Institute Genomics Platform"/>
            <consortium name="The Broad Institute Genome Sequencing Center for Infectious Disease"/>
            <person name="Wu L."/>
            <person name="Ma J."/>
        </authorList>
    </citation>
    <scope>NUCLEOTIDE SEQUENCE [LARGE SCALE GENOMIC DNA]</scope>
    <source>
        <strain evidence="8">CGMCC 1.6375</strain>
    </source>
</reference>
<feature type="signal peptide" evidence="5">
    <location>
        <begin position="1"/>
        <end position="27"/>
    </location>
</feature>
<dbReference type="Gene3D" id="1.10.760.10">
    <property type="entry name" value="Cytochrome c-like domain"/>
    <property type="match status" value="1"/>
</dbReference>
<dbReference type="Proteomes" id="UP000632339">
    <property type="component" value="Unassembled WGS sequence"/>
</dbReference>
<dbReference type="RefSeq" id="WP_026350680.1">
    <property type="nucleotide sequence ID" value="NZ_BMLI01000001.1"/>
</dbReference>